<organism evidence="2 3">
    <name type="scientific">Segatella copri</name>
    <dbReference type="NCBI Taxonomy" id="165179"/>
    <lineage>
        <taxon>Bacteria</taxon>
        <taxon>Pseudomonadati</taxon>
        <taxon>Bacteroidota</taxon>
        <taxon>Bacteroidia</taxon>
        <taxon>Bacteroidales</taxon>
        <taxon>Prevotellaceae</taxon>
        <taxon>Segatella</taxon>
    </lineage>
</organism>
<protein>
    <submittedName>
        <fullName evidence="2">Phosphate ABC transporter substrate-binding protein</fullName>
    </submittedName>
</protein>
<dbReference type="Proteomes" id="UP000420635">
    <property type="component" value="Unassembled WGS sequence"/>
</dbReference>
<gene>
    <name evidence="2" type="ORF">F7D59_00630</name>
</gene>
<dbReference type="Pfam" id="PF12849">
    <property type="entry name" value="PBP_like_2"/>
    <property type="match status" value="1"/>
</dbReference>
<dbReference type="Gene3D" id="3.40.190.10">
    <property type="entry name" value="Periplasmic binding protein-like II"/>
    <property type="match status" value="2"/>
</dbReference>
<accession>A0A646HMW5</accession>
<dbReference type="RefSeq" id="WP_153113612.1">
    <property type="nucleotide sequence ID" value="NZ_VZAS01000134.1"/>
</dbReference>
<name>A0A646HMW5_9BACT</name>
<dbReference type="AlphaFoldDB" id="A0A646HMW5"/>
<dbReference type="PANTHER" id="PTHR30570">
    <property type="entry name" value="PERIPLASMIC PHOSPHATE BINDING COMPONENT OF PHOSPHATE ABC TRANSPORTER"/>
    <property type="match status" value="1"/>
</dbReference>
<sequence>MRKKIIGMIVIGTSLLLASCGSRGEVKRGADGKQVLSGYITLSGAFALYPLAIQWADEFHRLHPDVDIDISAGGAGKGITDVLADQVDIAMVSRELKPQEKEKGALAYAVAKDAVVATINASNPVYRELLKTGLSQKQATAIWEGKTRLNVYTRSDACGAAETWAAFLEKKQEDLKGTGVFGDPGVAETLQKDVNGIGFNNIGYAYNDKTHKPTKGIAIVPIDVNGNGKLDADEKFYDTLDELMDAIAKGKYPAPPARNLYLVTAGKPKNPVVVEFLKYVRTKGQRLNGPAGFVHI</sequence>
<dbReference type="InterPro" id="IPR024370">
    <property type="entry name" value="PBP_domain"/>
</dbReference>
<reference evidence="3" key="1">
    <citation type="submission" date="2019-09" db="EMBL/GenBank/DDBJ databases">
        <title>Distinct polysaccharide growth profiles of human intestinal Prevotella copri isolates.</title>
        <authorList>
            <person name="Fehlner-Peach H."/>
            <person name="Magnabosco C."/>
            <person name="Raghavan V."/>
            <person name="Scher J.U."/>
            <person name="Tett A."/>
            <person name="Cox L.M."/>
            <person name="Gottsegen C."/>
            <person name="Watters A."/>
            <person name="Wiltshire- Gordon J.D."/>
            <person name="Segata N."/>
            <person name="Bonneau R."/>
            <person name="Littman D.R."/>
        </authorList>
    </citation>
    <scope>NUCLEOTIDE SEQUENCE [LARGE SCALE GENOMIC DNA]</scope>
    <source>
        <strain evidence="3">iP54</strain>
    </source>
</reference>
<proteinExistence type="predicted"/>
<evidence type="ECO:0000313" key="3">
    <source>
        <dbReference type="Proteomes" id="UP000420635"/>
    </source>
</evidence>
<evidence type="ECO:0000259" key="1">
    <source>
        <dbReference type="Pfam" id="PF12849"/>
    </source>
</evidence>
<dbReference type="PANTHER" id="PTHR30570:SF1">
    <property type="entry name" value="PHOSPHATE-BINDING PROTEIN PSTS"/>
    <property type="match status" value="1"/>
</dbReference>
<dbReference type="SUPFAM" id="SSF53850">
    <property type="entry name" value="Periplasmic binding protein-like II"/>
    <property type="match status" value="1"/>
</dbReference>
<comment type="caution">
    <text evidence="2">The sequence shown here is derived from an EMBL/GenBank/DDBJ whole genome shotgun (WGS) entry which is preliminary data.</text>
</comment>
<feature type="domain" description="PBP" evidence="1">
    <location>
        <begin position="37"/>
        <end position="280"/>
    </location>
</feature>
<dbReference type="PROSITE" id="PS51257">
    <property type="entry name" value="PROKAR_LIPOPROTEIN"/>
    <property type="match status" value="1"/>
</dbReference>
<dbReference type="InterPro" id="IPR050811">
    <property type="entry name" value="Phosphate_ABC_transporter"/>
</dbReference>
<evidence type="ECO:0000313" key="2">
    <source>
        <dbReference type="EMBL" id="MQN88407.1"/>
    </source>
</evidence>
<dbReference type="EMBL" id="VZBQ01000003">
    <property type="protein sequence ID" value="MQN88407.1"/>
    <property type="molecule type" value="Genomic_DNA"/>
</dbReference>